<keyword evidence="5 9" id="KW-0010">Activator</keyword>
<evidence type="ECO:0000256" key="10">
    <source>
        <dbReference type="SAM" id="MobiDB-lite"/>
    </source>
</evidence>
<reference evidence="11" key="1">
    <citation type="submission" date="2021-08" db="EMBL/GenBank/DDBJ databases">
        <title>Chromosome-Level Trichoderma cornu-damae using Hi-C Data.</title>
        <authorList>
            <person name="Kim C.S."/>
        </authorList>
    </citation>
    <scope>NUCLEOTIDE SEQUENCE</scope>
    <source>
        <strain evidence="11">KA19-0412C</strain>
    </source>
</reference>
<evidence type="ECO:0000256" key="7">
    <source>
        <dbReference type="ARBA" id="ARBA00023242"/>
    </source>
</evidence>
<evidence type="ECO:0000256" key="9">
    <source>
        <dbReference type="RuleBase" id="RU364144"/>
    </source>
</evidence>
<dbReference type="Proteomes" id="UP000827724">
    <property type="component" value="Unassembled WGS sequence"/>
</dbReference>
<evidence type="ECO:0000256" key="4">
    <source>
        <dbReference type="ARBA" id="ARBA00023015"/>
    </source>
</evidence>
<dbReference type="PANTHER" id="PTHR13074:SF9">
    <property type="entry name" value="MEDIATOR OF RNA POLYMERASE II TRANSCRIPTION SUBUNIT 8"/>
    <property type="match status" value="1"/>
</dbReference>
<dbReference type="GO" id="GO:0070847">
    <property type="term" value="C:core mediator complex"/>
    <property type="evidence" value="ECO:0007669"/>
    <property type="project" value="TreeGrafter"/>
</dbReference>
<dbReference type="InterPro" id="IPR019364">
    <property type="entry name" value="Mediatior_Med8_fun/met"/>
</dbReference>
<comment type="similarity">
    <text evidence="2 9">Belongs to the Mediator complex subunit 8 family.</text>
</comment>
<proteinExistence type="inferred from homology"/>
<keyword evidence="6 9" id="KW-0804">Transcription</keyword>
<evidence type="ECO:0000256" key="6">
    <source>
        <dbReference type="ARBA" id="ARBA00023163"/>
    </source>
</evidence>
<evidence type="ECO:0000313" key="12">
    <source>
        <dbReference type="Proteomes" id="UP000827724"/>
    </source>
</evidence>
<evidence type="ECO:0000256" key="2">
    <source>
        <dbReference type="ARBA" id="ARBA00005716"/>
    </source>
</evidence>
<feature type="region of interest" description="Disordered" evidence="10">
    <location>
        <begin position="166"/>
        <end position="211"/>
    </location>
</feature>
<evidence type="ECO:0000256" key="8">
    <source>
        <dbReference type="ARBA" id="ARBA00031261"/>
    </source>
</evidence>
<comment type="subcellular location">
    <subcellularLocation>
        <location evidence="1 9">Nucleus</location>
    </subcellularLocation>
</comment>
<name>A0A9P8TYC7_9HYPO</name>
<accession>A0A9P8TYC7</accession>
<protein>
    <recommendedName>
        <fullName evidence="3 9">Mediator of RNA polymerase II transcription subunit 8</fullName>
    </recommendedName>
    <alternativeName>
        <fullName evidence="8 9">Mediator complex subunit 8</fullName>
    </alternativeName>
</protein>
<dbReference type="Gene3D" id="1.20.58.1710">
    <property type="match status" value="1"/>
</dbReference>
<sequence length="255" mass="28190">MATLGLDDDELKAVEQTLARLAQLSSSIQSLKMDILKSNPLPHPSSLQASAQILQRNLQTVLDNLGENSELFSRIAVHPSTNYPGRTQENVLTQLLRKKLEPDVEELVSQGRDAARLATPEGIAELQSIWDELREWTHDRIASYVREEAGDAYTREEREMGVDKVRTGLRKGLDEESDEEEDGDEEDDDENEDAMDGVNGQAKATALGRGPEPETLLWFAARGDFDVPRNVEYGRKSGGKRGYEGVNIPPGTGSS</sequence>
<dbReference type="GO" id="GO:0000978">
    <property type="term" value="F:RNA polymerase II cis-regulatory region sequence-specific DNA binding"/>
    <property type="evidence" value="ECO:0007669"/>
    <property type="project" value="TreeGrafter"/>
</dbReference>
<comment type="caution">
    <text evidence="11">The sequence shown here is derived from an EMBL/GenBank/DDBJ whole genome shotgun (WGS) entry which is preliminary data.</text>
</comment>
<dbReference type="Gene3D" id="6.10.250.2610">
    <property type="match status" value="1"/>
</dbReference>
<feature type="compositionally biased region" description="Acidic residues" evidence="10">
    <location>
        <begin position="175"/>
        <end position="195"/>
    </location>
</feature>
<dbReference type="OrthoDB" id="5329317at2759"/>
<evidence type="ECO:0000256" key="3">
    <source>
        <dbReference type="ARBA" id="ARBA00020637"/>
    </source>
</evidence>
<comment type="function">
    <text evidence="9">Component of the Mediator complex, a coactivator involved in the regulated transcription of nearly all RNA polymerase II-dependent genes. Mediator functions as a bridge to convey information from gene-specific regulatory proteins to the basal RNA polymerase II transcription machinery. Mediator is recruited to promoters by direct interactions with regulatory proteins and serves as a scaffold for the assembly of a functional preinitiation complex with RNA polymerase II and the general transcription factors.</text>
</comment>
<evidence type="ECO:0000313" key="11">
    <source>
        <dbReference type="EMBL" id="KAH6608962.1"/>
    </source>
</evidence>
<keyword evidence="12" id="KW-1185">Reference proteome</keyword>
<feature type="region of interest" description="Disordered" evidence="10">
    <location>
        <begin position="229"/>
        <end position="255"/>
    </location>
</feature>
<organism evidence="11 12">
    <name type="scientific">Trichoderma cornu-damae</name>
    <dbReference type="NCBI Taxonomy" id="654480"/>
    <lineage>
        <taxon>Eukaryota</taxon>
        <taxon>Fungi</taxon>
        <taxon>Dikarya</taxon>
        <taxon>Ascomycota</taxon>
        <taxon>Pezizomycotina</taxon>
        <taxon>Sordariomycetes</taxon>
        <taxon>Hypocreomycetidae</taxon>
        <taxon>Hypocreales</taxon>
        <taxon>Hypocreaceae</taxon>
        <taxon>Trichoderma</taxon>
    </lineage>
</organism>
<comment type="subunit">
    <text evidence="9">Component of the Mediator complex.</text>
</comment>
<evidence type="ECO:0000256" key="1">
    <source>
        <dbReference type="ARBA" id="ARBA00004123"/>
    </source>
</evidence>
<dbReference type="AlphaFoldDB" id="A0A9P8TYC7"/>
<gene>
    <name evidence="9" type="primary">MED8</name>
    <name evidence="11" type="ORF">Trco_002308</name>
</gene>
<dbReference type="GO" id="GO:0016592">
    <property type="term" value="C:mediator complex"/>
    <property type="evidence" value="ECO:0007669"/>
    <property type="project" value="InterPro"/>
</dbReference>
<dbReference type="EMBL" id="JAIWOZ010000002">
    <property type="protein sequence ID" value="KAH6608962.1"/>
    <property type="molecule type" value="Genomic_DNA"/>
</dbReference>
<dbReference type="Pfam" id="PF10232">
    <property type="entry name" value="Med8"/>
    <property type="match status" value="1"/>
</dbReference>
<dbReference type="GO" id="GO:0006357">
    <property type="term" value="P:regulation of transcription by RNA polymerase II"/>
    <property type="evidence" value="ECO:0007669"/>
    <property type="project" value="InterPro"/>
</dbReference>
<dbReference type="PANTHER" id="PTHR13074">
    <property type="entry name" value="MEDIATOR OF RNA POLYMERASE II TRANSCRIPTION SUBUNIT 8"/>
    <property type="match status" value="1"/>
</dbReference>
<dbReference type="GO" id="GO:0003712">
    <property type="term" value="F:transcription coregulator activity"/>
    <property type="evidence" value="ECO:0007669"/>
    <property type="project" value="InterPro"/>
</dbReference>
<evidence type="ECO:0000256" key="5">
    <source>
        <dbReference type="ARBA" id="ARBA00023159"/>
    </source>
</evidence>
<keyword evidence="4 9" id="KW-0805">Transcription regulation</keyword>
<keyword evidence="7 9" id="KW-0539">Nucleus</keyword>